<keyword evidence="2" id="KW-1185">Reference proteome</keyword>
<gene>
    <name evidence="1" type="ORF">AOZ06_07760</name>
</gene>
<dbReference type="EMBL" id="CP012752">
    <property type="protein sequence ID" value="ALG06839.1"/>
    <property type="molecule type" value="Genomic_DNA"/>
</dbReference>
<dbReference type="AlphaFoldDB" id="A0A0N7F2U9"/>
<accession>A0A0N7F2U9</accession>
<dbReference type="STRING" id="860235.AOZ06_07760"/>
<name>A0A0N7F2U9_9PSEU</name>
<reference evidence="1 2" key="1">
    <citation type="submission" date="2015-07" db="EMBL/GenBank/DDBJ databases">
        <title>Genome sequencing of Kibdelosporangium phytohabitans.</title>
        <authorList>
            <person name="Qin S."/>
            <person name="Xing K."/>
        </authorList>
    </citation>
    <scope>NUCLEOTIDE SEQUENCE [LARGE SCALE GENOMIC DNA]</scope>
    <source>
        <strain evidence="1 2">KLBMP1111</strain>
    </source>
</reference>
<dbReference type="Proteomes" id="UP000063699">
    <property type="component" value="Chromosome"/>
</dbReference>
<evidence type="ECO:0000313" key="1">
    <source>
        <dbReference type="EMBL" id="ALG06839.1"/>
    </source>
</evidence>
<evidence type="ECO:0000313" key="2">
    <source>
        <dbReference type="Proteomes" id="UP000063699"/>
    </source>
</evidence>
<sequence>MVSTAKPVTLPVRVVVDLPMAWRHHCGHLNPGAHHDHSVCAGCSADAPAHTVDARYLLVEYGT</sequence>
<organism evidence="1 2">
    <name type="scientific">Kibdelosporangium phytohabitans</name>
    <dbReference type="NCBI Taxonomy" id="860235"/>
    <lineage>
        <taxon>Bacteria</taxon>
        <taxon>Bacillati</taxon>
        <taxon>Actinomycetota</taxon>
        <taxon>Actinomycetes</taxon>
        <taxon>Pseudonocardiales</taxon>
        <taxon>Pseudonocardiaceae</taxon>
        <taxon>Kibdelosporangium</taxon>
    </lineage>
</organism>
<proteinExistence type="predicted"/>
<protein>
    <submittedName>
        <fullName evidence="1">Uncharacterized protein</fullName>
    </submittedName>
</protein>
<dbReference type="KEGG" id="kphy:AOZ06_07760"/>